<proteinExistence type="predicted"/>
<organism evidence="1 2">
    <name type="scientific">Parelaphostrongylus tenuis</name>
    <name type="common">Meningeal worm</name>
    <dbReference type="NCBI Taxonomy" id="148309"/>
    <lineage>
        <taxon>Eukaryota</taxon>
        <taxon>Metazoa</taxon>
        <taxon>Ecdysozoa</taxon>
        <taxon>Nematoda</taxon>
        <taxon>Chromadorea</taxon>
        <taxon>Rhabditida</taxon>
        <taxon>Rhabditina</taxon>
        <taxon>Rhabditomorpha</taxon>
        <taxon>Strongyloidea</taxon>
        <taxon>Metastrongylidae</taxon>
        <taxon>Parelaphostrongylus</taxon>
    </lineage>
</organism>
<evidence type="ECO:0000313" key="2">
    <source>
        <dbReference type="Proteomes" id="UP001196413"/>
    </source>
</evidence>
<accession>A0AAD5WF43</accession>
<dbReference type="AlphaFoldDB" id="A0AAD5WF43"/>
<protein>
    <submittedName>
        <fullName evidence="1">Uncharacterized protein</fullName>
    </submittedName>
</protein>
<comment type="caution">
    <text evidence="1">The sequence shown here is derived from an EMBL/GenBank/DDBJ whole genome shotgun (WGS) entry which is preliminary data.</text>
</comment>
<gene>
    <name evidence="1" type="ORF">KIN20_028953</name>
</gene>
<reference evidence="1" key="1">
    <citation type="submission" date="2021-06" db="EMBL/GenBank/DDBJ databases">
        <title>Parelaphostrongylus tenuis whole genome reference sequence.</title>
        <authorList>
            <person name="Garwood T.J."/>
            <person name="Larsen P.A."/>
            <person name="Fountain-Jones N.M."/>
            <person name="Garbe J.R."/>
            <person name="Macchietto M.G."/>
            <person name="Kania S.A."/>
            <person name="Gerhold R.W."/>
            <person name="Richards J.E."/>
            <person name="Wolf T.M."/>
        </authorList>
    </citation>
    <scope>NUCLEOTIDE SEQUENCE</scope>
    <source>
        <strain evidence="1">MNPRO001-30</strain>
        <tissue evidence="1">Meninges</tissue>
    </source>
</reference>
<name>A0AAD5WF43_PARTN</name>
<keyword evidence="2" id="KW-1185">Reference proteome</keyword>
<evidence type="ECO:0000313" key="1">
    <source>
        <dbReference type="EMBL" id="KAJ1367925.1"/>
    </source>
</evidence>
<sequence>MLFGFLGIATTEEGAKGFVERLVMQTIIDVLERQGRSALLPDAVISAILSELTVDVNYTPMNCPRVTAQKRCTNPQDQRQRTYCIIVGNTMTGVCTIVMGRGRGRNGKCNMPMNGMVTVTAINGTHLEISGTLSTTNIIVANWSRMMWQRVVDIAVRMLAPGPFESQFISARASVGGS</sequence>
<dbReference type="Proteomes" id="UP001196413">
    <property type="component" value="Unassembled WGS sequence"/>
</dbReference>
<dbReference type="EMBL" id="JAHQIW010006045">
    <property type="protein sequence ID" value="KAJ1367925.1"/>
    <property type="molecule type" value="Genomic_DNA"/>
</dbReference>